<dbReference type="AlphaFoldDB" id="A0AAD7YAR7"/>
<dbReference type="PROSITE" id="PS50850">
    <property type="entry name" value="MFS"/>
    <property type="match status" value="1"/>
</dbReference>
<dbReference type="GO" id="GO:0022857">
    <property type="term" value="F:transmembrane transporter activity"/>
    <property type="evidence" value="ECO:0007669"/>
    <property type="project" value="InterPro"/>
</dbReference>
<dbReference type="InterPro" id="IPR020846">
    <property type="entry name" value="MFS_dom"/>
</dbReference>
<feature type="transmembrane region" description="Helical" evidence="8">
    <location>
        <begin position="291"/>
        <end position="309"/>
    </location>
</feature>
<keyword evidence="7 8" id="KW-0472">Membrane</keyword>
<dbReference type="EMBL" id="JARGEI010000024">
    <property type="protein sequence ID" value="KAJ8709127.1"/>
    <property type="molecule type" value="Genomic_DNA"/>
</dbReference>
<evidence type="ECO:0000256" key="8">
    <source>
        <dbReference type="SAM" id="Phobius"/>
    </source>
</evidence>
<gene>
    <name evidence="10" type="ORF">PYW07_008953</name>
</gene>
<dbReference type="FunFam" id="1.20.1250.20:FF:000218">
    <property type="entry name" value="facilitated trehalose transporter Tret1"/>
    <property type="match status" value="1"/>
</dbReference>
<protein>
    <recommendedName>
        <fullName evidence="9">Major facilitator superfamily (MFS) profile domain-containing protein</fullName>
    </recommendedName>
</protein>
<dbReference type="InterPro" id="IPR005829">
    <property type="entry name" value="Sugar_transporter_CS"/>
</dbReference>
<feature type="transmembrane region" description="Helical" evidence="8">
    <location>
        <begin position="68"/>
        <end position="91"/>
    </location>
</feature>
<dbReference type="Proteomes" id="UP001231518">
    <property type="component" value="Chromosome 22"/>
</dbReference>
<dbReference type="Pfam" id="PF00083">
    <property type="entry name" value="Sugar_tr"/>
    <property type="match status" value="1"/>
</dbReference>
<accession>A0AAD7YAR7</accession>
<evidence type="ECO:0000256" key="3">
    <source>
        <dbReference type="ARBA" id="ARBA00022475"/>
    </source>
</evidence>
<dbReference type="Gene3D" id="1.20.1250.20">
    <property type="entry name" value="MFS general substrate transporter like domains"/>
    <property type="match status" value="1"/>
</dbReference>
<evidence type="ECO:0000256" key="1">
    <source>
        <dbReference type="ARBA" id="ARBA00004651"/>
    </source>
</evidence>
<dbReference type="PROSITE" id="PS00217">
    <property type="entry name" value="SUGAR_TRANSPORT_2"/>
    <property type="match status" value="1"/>
</dbReference>
<dbReference type="InterPro" id="IPR005828">
    <property type="entry name" value="MFS_sugar_transport-like"/>
</dbReference>
<evidence type="ECO:0000313" key="10">
    <source>
        <dbReference type="EMBL" id="KAJ8709127.1"/>
    </source>
</evidence>
<keyword evidence="2" id="KW-0813">Transport</keyword>
<feature type="transmembrane region" description="Helical" evidence="8">
    <location>
        <begin position="21"/>
        <end position="48"/>
    </location>
</feature>
<name>A0AAD7YAR7_MYTSE</name>
<dbReference type="PANTHER" id="PTHR48021:SF39">
    <property type="entry name" value="MAJOR FACILITATOR SUPERFAMILY (MFS) PROFILE DOMAIN-CONTAINING PROTEIN"/>
    <property type="match status" value="1"/>
</dbReference>
<keyword evidence="6 8" id="KW-1133">Transmembrane helix</keyword>
<evidence type="ECO:0000256" key="2">
    <source>
        <dbReference type="ARBA" id="ARBA00022448"/>
    </source>
</evidence>
<keyword evidence="4" id="KW-0762">Sugar transport</keyword>
<evidence type="ECO:0000256" key="4">
    <source>
        <dbReference type="ARBA" id="ARBA00022597"/>
    </source>
</evidence>
<comment type="caution">
    <text evidence="10">The sequence shown here is derived from an EMBL/GenBank/DDBJ whole genome shotgun (WGS) entry which is preliminary data.</text>
</comment>
<keyword evidence="5 8" id="KW-0812">Transmembrane</keyword>
<keyword evidence="11" id="KW-1185">Reference proteome</keyword>
<dbReference type="InterPro" id="IPR050549">
    <property type="entry name" value="MFS_Trehalose_Transporter"/>
</dbReference>
<feature type="transmembrane region" description="Helical" evidence="8">
    <location>
        <begin position="98"/>
        <end position="115"/>
    </location>
</feature>
<sequence>MVYKITEMKEVPLPVSRIRSFSAQLLASMAPNLLLMDLGMAISFATIVIPDLLNAPEGLSLTDTEASWFGSLSFLTQPFGALASGPFVDYVGRKRATFFVNLPHVIAWILMYFAWDVPTLFIANGLLGIGTGIMEAPINSYVGEISEPSIRGALCTITLLFVSIGIFAMYFLGSIVTWRVAAIISISIPFTSMLLVSLGVVPDTPVWLLSQGREKDALKSLCYLRGWTTADNVKEEFDKLLVYSKSLDGCAICWKEKREESECDHYKMNVFKRFFKKFNIVMLCKETLRPLTLTTLYFTFVAMSGLVPVKPNMVNICAAFGMADDGKNIVVMVGVISLIASIVVIGIIKFMGKRKLGITSMLGTAICCTALSIYAGNHLDKNVFSYDPKTFPKEKSMVPLILFYLLTIFTGLNISWVILGEVFPFRSRASAQGTAAAWNYVVTFIGSKTLIDLETHFRLTGAFATYAAFAYLGTLYLYFFLPETEGKPLQEIESCYSGRLRIFADDWFINLFRRKKK</sequence>
<feature type="domain" description="Major facilitator superfamily (MFS) profile" evidence="9">
    <location>
        <begin position="23"/>
        <end position="485"/>
    </location>
</feature>
<feature type="transmembrane region" description="Helical" evidence="8">
    <location>
        <begin position="178"/>
        <end position="201"/>
    </location>
</feature>
<organism evidence="10 11">
    <name type="scientific">Mythimna separata</name>
    <name type="common">Oriental armyworm</name>
    <name type="synonym">Pseudaletia separata</name>
    <dbReference type="NCBI Taxonomy" id="271217"/>
    <lineage>
        <taxon>Eukaryota</taxon>
        <taxon>Metazoa</taxon>
        <taxon>Ecdysozoa</taxon>
        <taxon>Arthropoda</taxon>
        <taxon>Hexapoda</taxon>
        <taxon>Insecta</taxon>
        <taxon>Pterygota</taxon>
        <taxon>Neoptera</taxon>
        <taxon>Endopterygota</taxon>
        <taxon>Lepidoptera</taxon>
        <taxon>Glossata</taxon>
        <taxon>Ditrysia</taxon>
        <taxon>Noctuoidea</taxon>
        <taxon>Noctuidae</taxon>
        <taxon>Noctuinae</taxon>
        <taxon>Hadenini</taxon>
        <taxon>Mythimna</taxon>
    </lineage>
</organism>
<evidence type="ECO:0000256" key="6">
    <source>
        <dbReference type="ARBA" id="ARBA00022989"/>
    </source>
</evidence>
<feature type="transmembrane region" description="Helical" evidence="8">
    <location>
        <begin position="329"/>
        <end position="351"/>
    </location>
</feature>
<dbReference type="InterPro" id="IPR036259">
    <property type="entry name" value="MFS_trans_sf"/>
</dbReference>
<dbReference type="GO" id="GO:0005886">
    <property type="term" value="C:plasma membrane"/>
    <property type="evidence" value="ECO:0007669"/>
    <property type="project" value="UniProtKB-SubCell"/>
</dbReference>
<proteinExistence type="predicted"/>
<comment type="subcellular location">
    <subcellularLocation>
        <location evidence="1">Cell membrane</location>
        <topology evidence="1">Multi-pass membrane protein</topology>
    </subcellularLocation>
</comment>
<reference evidence="10" key="1">
    <citation type="submission" date="2023-03" db="EMBL/GenBank/DDBJ databases">
        <title>Chromosome-level genomes of two armyworms, Mythimna separata and Mythimna loreyi, provide insights into the biosynthesis and reception of sex pheromones.</title>
        <authorList>
            <person name="Zhao H."/>
        </authorList>
    </citation>
    <scope>NUCLEOTIDE SEQUENCE</scope>
    <source>
        <strain evidence="10">BeijingLab</strain>
        <tissue evidence="10">Pupa</tissue>
    </source>
</reference>
<feature type="transmembrane region" description="Helical" evidence="8">
    <location>
        <begin position="154"/>
        <end position="172"/>
    </location>
</feature>
<evidence type="ECO:0000256" key="5">
    <source>
        <dbReference type="ARBA" id="ARBA00022692"/>
    </source>
</evidence>
<evidence type="ECO:0000259" key="9">
    <source>
        <dbReference type="PROSITE" id="PS50850"/>
    </source>
</evidence>
<feature type="transmembrane region" description="Helical" evidence="8">
    <location>
        <begin position="121"/>
        <end position="142"/>
    </location>
</feature>
<feature type="transmembrane region" description="Helical" evidence="8">
    <location>
        <begin position="463"/>
        <end position="481"/>
    </location>
</feature>
<feature type="transmembrane region" description="Helical" evidence="8">
    <location>
        <begin position="397"/>
        <end position="419"/>
    </location>
</feature>
<keyword evidence="3" id="KW-1003">Cell membrane</keyword>
<feature type="transmembrane region" description="Helical" evidence="8">
    <location>
        <begin position="358"/>
        <end position="377"/>
    </location>
</feature>
<dbReference type="PANTHER" id="PTHR48021">
    <property type="match status" value="1"/>
</dbReference>
<evidence type="ECO:0000256" key="7">
    <source>
        <dbReference type="ARBA" id="ARBA00023136"/>
    </source>
</evidence>
<dbReference type="SUPFAM" id="SSF103473">
    <property type="entry name" value="MFS general substrate transporter"/>
    <property type="match status" value="1"/>
</dbReference>
<evidence type="ECO:0000313" key="11">
    <source>
        <dbReference type="Proteomes" id="UP001231518"/>
    </source>
</evidence>